<dbReference type="GO" id="GO:0006508">
    <property type="term" value="P:proteolysis"/>
    <property type="evidence" value="ECO:0007669"/>
    <property type="project" value="UniProtKB-KW"/>
</dbReference>
<proteinExistence type="inferred from homology"/>
<keyword evidence="5 6" id="KW-0378">Hydrolase</keyword>
<dbReference type="InterPro" id="IPR036005">
    <property type="entry name" value="Creatinase/aminopeptidase-like"/>
</dbReference>
<comment type="function">
    <text evidence="1 6">Removes the N-terminal methionine from nascent proteins. The N-terminal methionine is often cleaved when the second residue in the primary sequence is small and uncharged (Met-Ala-, Cys, Gly, Pro, Ser, Thr, or Val). Requires deformylation of the N(alpha)-formylated initiator methionine before it can be hydrolyzed.</text>
</comment>
<dbReference type="NCBIfam" id="TIGR00500">
    <property type="entry name" value="met_pdase_I"/>
    <property type="match status" value="1"/>
</dbReference>
<protein>
    <recommendedName>
        <fullName evidence="6 7">Methionine aminopeptidase</fullName>
        <shortName evidence="6">MAP</shortName>
        <shortName evidence="6">MetAP</shortName>
        <ecNumber evidence="6 7">3.4.11.18</ecNumber>
    </recommendedName>
    <alternativeName>
        <fullName evidence="6">Peptidase M</fullName>
    </alternativeName>
</protein>
<comment type="cofactor">
    <cofactor evidence="6">
        <name>Co(2+)</name>
        <dbReference type="ChEBI" id="CHEBI:48828"/>
    </cofactor>
    <cofactor evidence="6">
        <name>Zn(2+)</name>
        <dbReference type="ChEBI" id="CHEBI:29105"/>
    </cofactor>
    <cofactor evidence="6">
        <name>Mn(2+)</name>
        <dbReference type="ChEBI" id="CHEBI:29035"/>
    </cofactor>
    <cofactor evidence="6">
        <name>Fe(2+)</name>
        <dbReference type="ChEBI" id="CHEBI:29033"/>
    </cofactor>
    <text evidence="6">Binds 2 divalent metal cations per subunit. Has a high-affinity and a low affinity metal-binding site. The true nature of the physiological cofactor is under debate. The enzyme is active with cobalt, zinc, manganese or divalent iron ions. Most likely, methionine aminopeptidases function as mononuclear Fe(2+)-metalloproteases under physiological conditions, and the catalytically relevant metal-binding site has been assigned to the histidine-containing high-affinity site.</text>
</comment>
<dbReference type="PANTHER" id="PTHR43330">
    <property type="entry name" value="METHIONINE AMINOPEPTIDASE"/>
    <property type="match status" value="1"/>
</dbReference>
<dbReference type="GO" id="GO:0070006">
    <property type="term" value="F:metalloaminopeptidase activity"/>
    <property type="evidence" value="ECO:0007669"/>
    <property type="project" value="UniProtKB-UniRule"/>
</dbReference>
<dbReference type="InterPro" id="IPR001714">
    <property type="entry name" value="Pept_M24_MAP"/>
</dbReference>
<dbReference type="InterPro" id="IPR000994">
    <property type="entry name" value="Pept_M24"/>
</dbReference>
<feature type="binding site" evidence="6">
    <location>
        <position position="109"/>
    </location>
    <ligand>
        <name>a divalent metal cation</name>
        <dbReference type="ChEBI" id="CHEBI:60240"/>
        <label>1</label>
    </ligand>
</feature>
<keyword evidence="2 6" id="KW-0031">Aminopeptidase</keyword>
<feature type="binding site" evidence="6">
    <location>
        <position position="177"/>
    </location>
    <ligand>
        <name>substrate</name>
    </ligand>
</feature>
<accession>A0A7V5J013</accession>
<evidence type="ECO:0000256" key="4">
    <source>
        <dbReference type="ARBA" id="ARBA00022723"/>
    </source>
</evidence>
<feature type="binding site" evidence="6">
    <location>
        <position position="203"/>
    </location>
    <ligand>
        <name>a divalent metal cation</name>
        <dbReference type="ChEBI" id="CHEBI:60240"/>
        <label>2</label>
        <note>catalytic</note>
    </ligand>
</feature>
<dbReference type="EC" id="3.4.11.18" evidence="6 7"/>
<dbReference type="Gene3D" id="3.90.230.10">
    <property type="entry name" value="Creatinase/methionine aminopeptidase superfamily"/>
    <property type="match status" value="1"/>
</dbReference>
<feature type="binding site" evidence="6">
    <location>
        <position position="80"/>
    </location>
    <ligand>
        <name>substrate</name>
    </ligand>
</feature>
<reference evidence="9" key="1">
    <citation type="journal article" date="2020" name="mSystems">
        <title>Genome- and Community-Level Interaction Insights into Carbon Utilization and Element Cycling Functions of Hydrothermarchaeota in Hydrothermal Sediment.</title>
        <authorList>
            <person name="Zhou Z."/>
            <person name="Liu Y."/>
            <person name="Xu W."/>
            <person name="Pan J."/>
            <person name="Luo Z.H."/>
            <person name="Li M."/>
        </authorList>
    </citation>
    <scope>NUCLEOTIDE SEQUENCE [LARGE SCALE GENOMIC DNA]</scope>
    <source>
        <strain evidence="9">HyVt-517</strain>
    </source>
</reference>
<dbReference type="InterPro" id="IPR002467">
    <property type="entry name" value="Pept_M24A_MAP1"/>
</dbReference>
<dbReference type="GO" id="GO:0004239">
    <property type="term" value="F:initiator methionyl aminopeptidase activity"/>
    <property type="evidence" value="ECO:0007669"/>
    <property type="project" value="UniProtKB-UniRule"/>
</dbReference>
<name>A0A7V5J013_UNCKA</name>
<feature type="domain" description="Peptidase M24" evidence="8">
    <location>
        <begin position="11"/>
        <end position="241"/>
    </location>
</feature>
<dbReference type="GO" id="GO:0005829">
    <property type="term" value="C:cytosol"/>
    <property type="evidence" value="ECO:0007669"/>
    <property type="project" value="TreeGrafter"/>
</dbReference>
<evidence type="ECO:0000313" key="9">
    <source>
        <dbReference type="EMBL" id="HHH14192.1"/>
    </source>
</evidence>
<comment type="caution">
    <text evidence="9">The sequence shown here is derived from an EMBL/GenBank/DDBJ whole genome shotgun (WGS) entry which is preliminary data.</text>
</comment>
<comment type="subunit">
    <text evidence="6">Monomer.</text>
</comment>
<feature type="binding site" evidence="6">
    <location>
        <position position="170"/>
    </location>
    <ligand>
        <name>a divalent metal cation</name>
        <dbReference type="ChEBI" id="CHEBI:60240"/>
        <label>2</label>
        <note>catalytic</note>
    </ligand>
</feature>
<dbReference type="SUPFAM" id="SSF55920">
    <property type="entry name" value="Creatinase/aminopeptidase"/>
    <property type="match status" value="1"/>
</dbReference>
<feature type="binding site" evidence="6">
    <location>
        <position position="234"/>
    </location>
    <ligand>
        <name>a divalent metal cation</name>
        <dbReference type="ChEBI" id="CHEBI:60240"/>
        <label>1</label>
    </ligand>
</feature>
<feature type="binding site" evidence="6">
    <location>
        <position position="98"/>
    </location>
    <ligand>
        <name>a divalent metal cation</name>
        <dbReference type="ChEBI" id="CHEBI:60240"/>
        <label>1</label>
    </ligand>
</feature>
<dbReference type="GO" id="GO:0046872">
    <property type="term" value="F:metal ion binding"/>
    <property type="evidence" value="ECO:0007669"/>
    <property type="project" value="UniProtKB-UniRule"/>
</dbReference>
<evidence type="ECO:0000259" key="8">
    <source>
        <dbReference type="Pfam" id="PF00557"/>
    </source>
</evidence>
<evidence type="ECO:0000256" key="3">
    <source>
        <dbReference type="ARBA" id="ARBA00022670"/>
    </source>
</evidence>
<gene>
    <name evidence="6 9" type="primary">map</name>
    <name evidence="9" type="ORF">ENJ78_00605</name>
</gene>
<dbReference type="AlphaFoldDB" id="A0A7V5J013"/>
<feature type="binding site" evidence="6">
    <location>
        <position position="234"/>
    </location>
    <ligand>
        <name>a divalent metal cation</name>
        <dbReference type="ChEBI" id="CHEBI:60240"/>
        <label>2</label>
        <note>catalytic</note>
    </ligand>
</feature>
<evidence type="ECO:0000256" key="2">
    <source>
        <dbReference type="ARBA" id="ARBA00022438"/>
    </source>
</evidence>
<dbReference type="PRINTS" id="PR00599">
    <property type="entry name" value="MAPEPTIDASE"/>
</dbReference>
<evidence type="ECO:0000256" key="7">
    <source>
        <dbReference type="RuleBase" id="RU003653"/>
    </source>
</evidence>
<dbReference type="Pfam" id="PF00557">
    <property type="entry name" value="Peptidase_M24"/>
    <property type="match status" value="1"/>
</dbReference>
<comment type="catalytic activity">
    <reaction evidence="6 7">
        <text>Release of N-terminal amino acids, preferentially methionine, from peptides and arylamides.</text>
        <dbReference type="EC" id="3.4.11.18"/>
    </reaction>
</comment>
<evidence type="ECO:0000256" key="1">
    <source>
        <dbReference type="ARBA" id="ARBA00002521"/>
    </source>
</evidence>
<dbReference type="HAMAP" id="MF_01974">
    <property type="entry name" value="MetAP_1"/>
    <property type="match status" value="1"/>
</dbReference>
<keyword evidence="3 6" id="KW-0645">Protease</keyword>
<dbReference type="PANTHER" id="PTHR43330:SF27">
    <property type="entry name" value="METHIONINE AMINOPEPTIDASE"/>
    <property type="match status" value="1"/>
</dbReference>
<comment type="similarity">
    <text evidence="6">Belongs to the peptidase M24A family. Methionine aminopeptidase type 1 subfamily.</text>
</comment>
<evidence type="ECO:0000256" key="6">
    <source>
        <dbReference type="HAMAP-Rule" id="MF_01974"/>
    </source>
</evidence>
<sequence>MIIKDPQDLESARKSAKISSKVLKEAFLMAKPGMDTYTLDAFIRRSIESMGAKPAFLNYDTGEGVYKFSSCISLNHQLVHALPSKKVILKKGDIVTIDLGSIYKGIYSDTSYTWELVTKKQERFLNTGKKAVLKAIEQVKEGAHVGDLSFVMEKIITRAGYTVSVDLVGHGLGKTLHEPPQIPCFGKKGKGPVLEEGQLLAVEVMYMEGSPELTVGDDGFSLDTKDKSLSAQFEHTLVVTKTGSEVLTSWPE</sequence>
<dbReference type="EMBL" id="DRNS01000044">
    <property type="protein sequence ID" value="HHH14192.1"/>
    <property type="molecule type" value="Genomic_DNA"/>
</dbReference>
<organism evidence="9">
    <name type="scientific">candidate division WWE3 bacterium</name>
    <dbReference type="NCBI Taxonomy" id="2053526"/>
    <lineage>
        <taxon>Bacteria</taxon>
        <taxon>Katanobacteria</taxon>
    </lineage>
</organism>
<dbReference type="Proteomes" id="UP000886106">
    <property type="component" value="Unassembled WGS sequence"/>
</dbReference>
<keyword evidence="4 6" id="KW-0479">Metal-binding</keyword>
<feature type="binding site" evidence="6">
    <location>
        <position position="109"/>
    </location>
    <ligand>
        <name>a divalent metal cation</name>
        <dbReference type="ChEBI" id="CHEBI:60240"/>
        <label>2</label>
        <note>catalytic</note>
    </ligand>
</feature>
<evidence type="ECO:0000256" key="5">
    <source>
        <dbReference type="ARBA" id="ARBA00022801"/>
    </source>
</evidence>